<reference evidence="2" key="3">
    <citation type="submission" date="2011-05" db="EMBL/GenBank/DDBJ databases">
        <title>Complete sequence of Methylomonas methanica MC09.</title>
        <authorList>
            <consortium name="US DOE Joint Genome Institute"/>
            <person name="Lucas S."/>
            <person name="Han J."/>
            <person name="Lapidus A."/>
            <person name="Cheng J.-F."/>
            <person name="Goodwin L."/>
            <person name="Pitluck S."/>
            <person name="Peters L."/>
            <person name="Mikhailova N."/>
            <person name="Teshima H."/>
            <person name="Han C."/>
            <person name="Tapia R."/>
            <person name="Land M."/>
            <person name="Hauser L."/>
            <person name="Kyrpides N."/>
            <person name="Ivanova N."/>
            <person name="Pagani I."/>
            <person name="Stein L."/>
            <person name="Woyke T."/>
        </authorList>
    </citation>
    <scope>NUCLEOTIDE SEQUENCE [LARGE SCALE GENOMIC DNA]</scope>
    <source>
        <strain evidence="2">MC09</strain>
    </source>
</reference>
<evidence type="ECO:0000313" key="2">
    <source>
        <dbReference type="Proteomes" id="UP000008888"/>
    </source>
</evidence>
<reference evidence="1 2" key="1">
    <citation type="journal article" date="2011" name="J. Bacteriol.">
        <title>Complete Genome Sequence of the Aerobic Marine Methanotroph Methylomonas methanica MC09.</title>
        <authorList>
            <person name="Boden R."/>
            <person name="Cunliffe M."/>
            <person name="Scanlan J."/>
            <person name="Moussard H."/>
            <person name="Kits K.D."/>
            <person name="Klotz M.G."/>
            <person name="Jetten M.S."/>
            <person name="Vuilleumier S."/>
            <person name="Han J."/>
            <person name="Peters L."/>
            <person name="Mikhailova N."/>
            <person name="Teshima H."/>
            <person name="Tapia R."/>
            <person name="Kyrpides N."/>
            <person name="Ivanova N."/>
            <person name="Pagani I."/>
            <person name="Cheng J.F."/>
            <person name="Goodwin L."/>
            <person name="Han C."/>
            <person name="Hauser L."/>
            <person name="Land M.L."/>
            <person name="Lapidus A."/>
            <person name="Lucas S."/>
            <person name="Pitluck S."/>
            <person name="Woyke T."/>
            <person name="Stein L."/>
            <person name="Murrell J.C."/>
        </authorList>
    </citation>
    <scope>NUCLEOTIDE SEQUENCE [LARGE SCALE GENOMIC DNA]</scope>
    <source>
        <strain evidence="1 2">MC09</strain>
    </source>
</reference>
<accession>G0A6U9</accession>
<name>G0A6U9_METMM</name>
<reference key="2">
    <citation type="submission" date="2011-05" db="EMBL/GenBank/DDBJ databases">
        <title>Complete genome sequence of the aerobic marine methanotroph Methylomonas methanica MC09.</title>
        <authorList>
            <person name="Boden R."/>
            <person name="Cunliffe M."/>
            <person name="Scanlan J."/>
            <person name="Moussard H."/>
            <person name="Kits K.D."/>
            <person name="Klotz M."/>
            <person name="Jetten M."/>
            <person name="Vuilleumier S."/>
            <person name="Han J."/>
            <person name="Peters L."/>
            <person name="Mikhailova N."/>
            <person name="Teshima H."/>
            <person name="Tapia R."/>
            <person name="Kyrpides N."/>
            <person name="Ivanova N."/>
            <person name="Pagani I."/>
            <person name="Cheng J.-F."/>
            <person name="Goodwin L."/>
            <person name="Han C."/>
            <person name="Hauser L."/>
            <person name="Land M."/>
            <person name="Lapidus A."/>
            <person name="Lucas S."/>
            <person name="Pitluck S."/>
            <person name="Woyke T."/>
            <person name="Stein L.Y."/>
            <person name="Murrell C."/>
        </authorList>
    </citation>
    <scope>NUCLEOTIDE SEQUENCE</scope>
    <source>
        <strain>MC09</strain>
    </source>
</reference>
<gene>
    <name evidence="1" type="ordered locus">Metme_2165</name>
</gene>
<dbReference type="KEGG" id="mmt:Metme_2165"/>
<dbReference type="HOGENOM" id="CLU_106724_0_0_6"/>
<protein>
    <recommendedName>
        <fullName evidence="3">Chemotaxis protein</fullName>
    </recommendedName>
</protein>
<dbReference type="Proteomes" id="UP000008888">
    <property type="component" value="Chromosome"/>
</dbReference>
<sequence>MSFSGSNQPDLDWSQIRETVKLLAVSVAQVEGSMRIGDESVNVLTAAFTEMVADMNAIRNLLNSFEPSEQRDEALIHCSATQEKINSSIVAFQFYDRLQQCLQHVSVGLKGLSAIIESPSRLYNPAEWYGFQEQIRGRYTMESEKIMFDAIHQGKSIEEALALANDFDGKAADDEIELF</sequence>
<dbReference type="EMBL" id="CP002738">
    <property type="protein sequence ID" value="AEG00570.1"/>
    <property type="molecule type" value="Genomic_DNA"/>
</dbReference>
<evidence type="ECO:0008006" key="3">
    <source>
        <dbReference type="Google" id="ProtNLM"/>
    </source>
</evidence>
<dbReference type="eggNOG" id="ENOG5032SEP">
    <property type="taxonomic scope" value="Bacteria"/>
</dbReference>
<dbReference type="STRING" id="857087.Metme_2165"/>
<proteinExistence type="predicted"/>
<keyword evidence="2" id="KW-1185">Reference proteome</keyword>
<dbReference type="RefSeq" id="WP_013818814.1">
    <property type="nucleotide sequence ID" value="NC_015572.1"/>
</dbReference>
<dbReference type="AlphaFoldDB" id="G0A6U9"/>
<organism evidence="1 2">
    <name type="scientific">Methylomonas methanica (strain DSM 25384 / MC09)</name>
    <dbReference type="NCBI Taxonomy" id="857087"/>
    <lineage>
        <taxon>Bacteria</taxon>
        <taxon>Pseudomonadati</taxon>
        <taxon>Pseudomonadota</taxon>
        <taxon>Gammaproteobacteria</taxon>
        <taxon>Methylococcales</taxon>
        <taxon>Methylococcaceae</taxon>
        <taxon>Methylomonas</taxon>
    </lineage>
</organism>
<evidence type="ECO:0000313" key="1">
    <source>
        <dbReference type="EMBL" id="AEG00570.1"/>
    </source>
</evidence>